<reference evidence="2 3" key="1">
    <citation type="submission" date="2024-10" db="EMBL/GenBank/DDBJ databases">
        <title>The Natural Products Discovery Center: Release of the First 8490 Sequenced Strains for Exploring Actinobacteria Biosynthetic Diversity.</title>
        <authorList>
            <person name="Kalkreuter E."/>
            <person name="Kautsar S.A."/>
            <person name="Yang D."/>
            <person name="Bader C.D."/>
            <person name="Teijaro C.N."/>
            <person name="Fluegel L."/>
            <person name="Davis C.M."/>
            <person name="Simpson J.R."/>
            <person name="Lauterbach L."/>
            <person name="Steele A.D."/>
            <person name="Gui C."/>
            <person name="Meng S."/>
            <person name="Li G."/>
            <person name="Viehrig K."/>
            <person name="Ye F."/>
            <person name="Su P."/>
            <person name="Kiefer A.F."/>
            <person name="Nichols A."/>
            <person name="Cepeda A.J."/>
            <person name="Yan W."/>
            <person name="Fan B."/>
            <person name="Jiang Y."/>
            <person name="Adhikari A."/>
            <person name="Zheng C.-J."/>
            <person name="Schuster L."/>
            <person name="Cowan T.M."/>
            <person name="Smanski M.J."/>
            <person name="Chevrette M.G."/>
            <person name="De Carvalho L.P.S."/>
            <person name="Shen B."/>
        </authorList>
    </citation>
    <scope>NUCLEOTIDE SEQUENCE [LARGE SCALE GENOMIC DNA]</scope>
    <source>
        <strain evidence="2 3">NPDC003040</strain>
    </source>
</reference>
<proteinExistence type="predicted"/>
<dbReference type="Proteomes" id="UP001601948">
    <property type="component" value="Unassembled WGS sequence"/>
</dbReference>
<organism evidence="2 3">
    <name type="scientific">Nocardia suismassiliense</name>
    <dbReference type="NCBI Taxonomy" id="2077092"/>
    <lineage>
        <taxon>Bacteria</taxon>
        <taxon>Bacillati</taxon>
        <taxon>Actinomycetota</taxon>
        <taxon>Actinomycetes</taxon>
        <taxon>Mycobacteriales</taxon>
        <taxon>Nocardiaceae</taxon>
        <taxon>Nocardia</taxon>
    </lineage>
</organism>
<keyword evidence="3" id="KW-1185">Reference proteome</keyword>
<accession>A0ABW6QTM7</accession>
<name>A0ABW6QTM7_9NOCA</name>
<feature type="coiled-coil region" evidence="1">
    <location>
        <begin position="241"/>
        <end position="268"/>
    </location>
</feature>
<evidence type="ECO:0000256" key="1">
    <source>
        <dbReference type="SAM" id="Coils"/>
    </source>
</evidence>
<comment type="caution">
    <text evidence="2">The sequence shown here is derived from an EMBL/GenBank/DDBJ whole genome shotgun (WGS) entry which is preliminary data.</text>
</comment>
<protein>
    <submittedName>
        <fullName evidence="2">Uncharacterized protein</fullName>
    </submittedName>
</protein>
<evidence type="ECO:0000313" key="3">
    <source>
        <dbReference type="Proteomes" id="UP001601948"/>
    </source>
</evidence>
<dbReference type="RefSeq" id="WP_387717247.1">
    <property type="nucleotide sequence ID" value="NZ_JBIAPI010000002.1"/>
</dbReference>
<dbReference type="EMBL" id="JBIAPI010000002">
    <property type="protein sequence ID" value="MFF3223970.1"/>
    <property type="molecule type" value="Genomic_DNA"/>
</dbReference>
<evidence type="ECO:0000313" key="2">
    <source>
        <dbReference type="EMBL" id="MFF3223970.1"/>
    </source>
</evidence>
<keyword evidence="1" id="KW-0175">Coiled coil</keyword>
<sequence>MSPIAMPLLTVPEIDRELARRATEVDTIVATLLDLDKHPGLTLVRRYPPSGVTKARWLPVRDALALMWEDFGRMRAILDSARAVRGTRAKLDDGQRAELTELLHGRPYEVSRTPIPLAERSLTGPSEHVLFVGLADTLDRMRATFPVIAEFLDAVDKVNTRVMSGLAPLQQSLDKAGAVTPELRAVADGIADLLSRSATDPLALTTAEIDARVAELAAAMRREAAVVAELNAMVAKWPGAIEAARTKLDALQATCERAAAAKAKVERTIVSGPLPVPADNVGLLRAQLDALAAQTGAAAALLALGRRIESASESAATAEHLAQGLLDRRGELRGRLAAYQAKAARLGVSEDRDLLASQQIAAGLLARTPCDLAAATRALAGYQQLIAEKSGRGT</sequence>
<gene>
    <name evidence="2" type="ORF">ACFYV7_14350</name>
</gene>